<dbReference type="PANTHER" id="PTHR30269">
    <property type="entry name" value="TRANSMEMBRANE PROTEIN YFCA"/>
    <property type="match status" value="1"/>
</dbReference>
<organism evidence="9 10">
    <name type="scientific">Bordetella genomosp. 2</name>
    <dbReference type="NCBI Taxonomy" id="1983456"/>
    <lineage>
        <taxon>Bacteria</taxon>
        <taxon>Pseudomonadati</taxon>
        <taxon>Pseudomonadota</taxon>
        <taxon>Betaproteobacteria</taxon>
        <taxon>Burkholderiales</taxon>
        <taxon>Alcaligenaceae</taxon>
        <taxon>Bordetella</taxon>
    </lineage>
</organism>
<evidence type="ECO:0000256" key="4">
    <source>
        <dbReference type="ARBA" id="ARBA00022475"/>
    </source>
</evidence>
<keyword evidence="4 8" id="KW-1003">Cell membrane</keyword>
<comment type="caution">
    <text evidence="9">The sequence shown here is derived from an EMBL/GenBank/DDBJ whole genome shotgun (WGS) entry which is preliminary data.</text>
</comment>
<feature type="transmembrane region" description="Helical" evidence="8">
    <location>
        <begin position="6"/>
        <end position="26"/>
    </location>
</feature>
<dbReference type="RefSeq" id="WP_094807760.1">
    <property type="nucleotide sequence ID" value="NZ_NEVT01000008.1"/>
</dbReference>
<keyword evidence="7 8" id="KW-0472">Membrane</keyword>
<dbReference type="Pfam" id="PF01925">
    <property type="entry name" value="TauE"/>
    <property type="match status" value="1"/>
</dbReference>
<dbReference type="InterPro" id="IPR052017">
    <property type="entry name" value="TSUP"/>
</dbReference>
<evidence type="ECO:0000256" key="6">
    <source>
        <dbReference type="ARBA" id="ARBA00022989"/>
    </source>
</evidence>
<evidence type="ECO:0000313" key="9">
    <source>
        <dbReference type="EMBL" id="OZI72653.1"/>
    </source>
</evidence>
<evidence type="ECO:0000256" key="8">
    <source>
        <dbReference type="RuleBase" id="RU363041"/>
    </source>
</evidence>
<evidence type="ECO:0000256" key="7">
    <source>
        <dbReference type="ARBA" id="ARBA00023136"/>
    </source>
</evidence>
<evidence type="ECO:0000256" key="5">
    <source>
        <dbReference type="ARBA" id="ARBA00022692"/>
    </source>
</evidence>
<keyword evidence="10" id="KW-1185">Reference proteome</keyword>
<protein>
    <recommendedName>
        <fullName evidence="8">Probable membrane transporter protein</fullName>
    </recommendedName>
</protein>
<dbReference type="EMBL" id="NEVT01000008">
    <property type="protein sequence ID" value="OZI72653.1"/>
    <property type="molecule type" value="Genomic_DNA"/>
</dbReference>
<feature type="transmembrane region" description="Helical" evidence="8">
    <location>
        <begin position="129"/>
        <end position="154"/>
    </location>
</feature>
<gene>
    <name evidence="9" type="ORF">CAL24_20435</name>
</gene>
<proteinExistence type="inferred from homology"/>
<evidence type="ECO:0000256" key="3">
    <source>
        <dbReference type="ARBA" id="ARBA00022448"/>
    </source>
</evidence>
<feature type="transmembrane region" description="Helical" evidence="8">
    <location>
        <begin position="166"/>
        <end position="186"/>
    </location>
</feature>
<feature type="transmembrane region" description="Helical" evidence="8">
    <location>
        <begin position="224"/>
        <end position="245"/>
    </location>
</feature>
<comment type="subcellular location">
    <subcellularLocation>
        <location evidence="1 8">Cell membrane</location>
        <topology evidence="1 8">Multi-pass membrane protein</topology>
    </subcellularLocation>
</comment>
<keyword evidence="5 8" id="KW-0812">Transmembrane</keyword>
<dbReference type="GO" id="GO:0005886">
    <property type="term" value="C:plasma membrane"/>
    <property type="evidence" value="ECO:0007669"/>
    <property type="project" value="UniProtKB-SubCell"/>
</dbReference>
<dbReference type="AlphaFoldDB" id="A0A261VHM2"/>
<reference evidence="10" key="1">
    <citation type="submission" date="2017-05" db="EMBL/GenBank/DDBJ databases">
        <title>Complete and WGS of Bordetella genogroups.</title>
        <authorList>
            <person name="Spilker T."/>
            <person name="Lipuma J."/>
        </authorList>
    </citation>
    <scope>NUCLEOTIDE SEQUENCE [LARGE SCALE GENOMIC DNA]</scope>
    <source>
        <strain evidence="10">AU8256</strain>
    </source>
</reference>
<dbReference type="InterPro" id="IPR002781">
    <property type="entry name" value="TM_pro_TauE-like"/>
</dbReference>
<sequence>MPDLETVLVAAPTFVVAYTVFAMVGFGTTLISAPIVAQVVPLPTLIPAQSLLDLAASAGNGLRLGSKVAKAEVLRLLPAMMLGLIAGAYLLIIVPLAALMVLLGAFVVLYALRGMLTQPRRRPLRPGWAWWYGFAGGILSAMFGAGAWLYAIYLTRRIDDPTAIRASQTSLIAISAVVRVVLFAVAGKYSDWQVVGLSLVLLPAMVLGVFIGNRIAHKLDRTRFLRALYLVLLGTGGALLVRGVISA</sequence>
<dbReference type="Proteomes" id="UP000215633">
    <property type="component" value="Unassembled WGS sequence"/>
</dbReference>
<name>A0A261VHM2_9BORD</name>
<feature type="transmembrane region" description="Helical" evidence="8">
    <location>
        <begin position="192"/>
        <end position="212"/>
    </location>
</feature>
<accession>A0A261VHM2</accession>
<evidence type="ECO:0000313" key="10">
    <source>
        <dbReference type="Proteomes" id="UP000215633"/>
    </source>
</evidence>
<keyword evidence="6 8" id="KW-1133">Transmembrane helix</keyword>
<evidence type="ECO:0000256" key="1">
    <source>
        <dbReference type="ARBA" id="ARBA00004651"/>
    </source>
</evidence>
<dbReference type="PANTHER" id="PTHR30269:SF32">
    <property type="entry name" value="MEMBRANE TRANSPORTER PROTEIN-RELATED"/>
    <property type="match status" value="1"/>
</dbReference>
<comment type="similarity">
    <text evidence="2 8">Belongs to the 4-toluene sulfonate uptake permease (TSUP) (TC 2.A.102) family.</text>
</comment>
<keyword evidence="3" id="KW-0813">Transport</keyword>
<evidence type="ECO:0000256" key="2">
    <source>
        <dbReference type="ARBA" id="ARBA00009142"/>
    </source>
</evidence>
<feature type="transmembrane region" description="Helical" evidence="8">
    <location>
        <begin position="76"/>
        <end position="109"/>
    </location>
</feature>